<name>A0A455W2I8_ENTAS</name>
<dbReference type="EMBL" id="AP019533">
    <property type="protein sequence ID" value="BBI96131.1"/>
    <property type="molecule type" value="Genomic_DNA"/>
</dbReference>
<dbReference type="AlphaFoldDB" id="A0A455W2I8"/>
<proteinExistence type="predicted"/>
<reference evidence="1" key="1">
    <citation type="submission" date="2019-03" db="EMBL/GenBank/DDBJ databases">
        <title>Complete genome sequences of Enterobacter asburiae str. MRY18-106 isolated from a patient in Japan.</title>
        <authorList>
            <person name="Sekizuka T."/>
            <person name="Matsui M."/>
            <person name="Takara T."/>
            <person name="Uechi A."/>
            <person name="Harakuni M."/>
            <person name="Kimura T."/>
            <person name="Suzuki S."/>
            <person name="Kuroda M."/>
        </authorList>
    </citation>
    <scope>NUCLEOTIDE SEQUENCE</scope>
    <source>
        <strain evidence="1">MRY18-106</strain>
    </source>
</reference>
<protein>
    <submittedName>
        <fullName evidence="1">Uncharacterized protein</fullName>
    </submittedName>
</protein>
<gene>
    <name evidence="1" type="ORF">MRY18106EAS_26630</name>
</gene>
<accession>A0A455W2I8</accession>
<organism evidence="1">
    <name type="scientific">Enterobacter asburiae</name>
    <dbReference type="NCBI Taxonomy" id="61645"/>
    <lineage>
        <taxon>Bacteria</taxon>
        <taxon>Pseudomonadati</taxon>
        <taxon>Pseudomonadota</taxon>
        <taxon>Gammaproteobacteria</taxon>
        <taxon>Enterobacterales</taxon>
        <taxon>Enterobacteriaceae</taxon>
        <taxon>Enterobacter</taxon>
        <taxon>Enterobacter cloacae complex</taxon>
    </lineage>
</organism>
<evidence type="ECO:0000313" key="1">
    <source>
        <dbReference type="EMBL" id="BBI96131.1"/>
    </source>
</evidence>
<sequence length="54" mass="6022">MQNLIPLLGVAGNTKKFNGAQRPERTIFCFPSFLTTAAGDFSLLYARARARFGW</sequence>